<dbReference type="InterPro" id="IPR019467">
    <property type="entry name" value="Hat1_N"/>
</dbReference>
<dbReference type="CDD" id="cd04301">
    <property type="entry name" value="NAT_SF"/>
    <property type="match status" value="1"/>
</dbReference>
<evidence type="ECO:0000313" key="12">
    <source>
        <dbReference type="Proteomes" id="UP001370490"/>
    </source>
</evidence>
<keyword evidence="8" id="KW-0012">Acyltransferase</keyword>
<evidence type="ECO:0000256" key="4">
    <source>
        <dbReference type="ARBA" id="ARBA00013184"/>
    </source>
</evidence>
<dbReference type="EMBL" id="JBAMMX010000003">
    <property type="protein sequence ID" value="KAK6944866.1"/>
    <property type="molecule type" value="Genomic_DNA"/>
</dbReference>
<comment type="similarity">
    <text evidence="3">Belongs to the HAT1 family.</text>
</comment>
<comment type="caution">
    <text evidence="11">The sequence shown here is derived from an EMBL/GenBank/DDBJ whole genome shotgun (WGS) entry which is preliminary data.</text>
</comment>
<dbReference type="AlphaFoldDB" id="A0AAN8ZP22"/>
<proteinExistence type="inferred from homology"/>
<dbReference type="GO" id="GO:0031509">
    <property type="term" value="P:subtelomeric heterochromatin formation"/>
    <property type="evidence" value="ECO:0007669"/>
    <property type="project" value="InterPro"/>
</dbReference>
<evidence type="ECO:0000256" key="5">
    <source>
        <dbReference type="ARBA" id="ARBA00022490"/>
    </source>
</evidence>
<evidence type="ECO:0000256" key="7">
    <source>
        <dbReference type="ARBA" id="ARBA00023242"/>
    </source>
</evidence>
<dbReference type="GO" id="GO:0005634">
    <property type="term" value="C:nucleus"/>
    <property type="evidence" value="ECO:0007669"/>
    <property type="project" value="UniProtKB-SubCell"/>
</dbReference>
<evidence type="ECO:0000313" key="11">
    <source>
        <dbReference type="EMBL" id="KAK6944866.1"/>
    </source>
</evidence>
<evidence type="ECO:0000256" key="1">
    <source>
        <dbReference type="ARBA" id="ARBA00004123"/>
    </source>
</evidence>
<accession>A0AAN8ZP22</accession>
<comment type="catalytic activity">
    <reaction evidence="9">
        <text>L-lysyl-[protein] + acetyl-CoA = N(6)-acetyl-L-lysyl-[protein] + CoA + H(+)</text>
        <dbReference type="Rhea" id="RHEA:45948"/>
        <dbReference type="Rhea" id="RHEA-COMP:9752"/>
        <dbReference type="Rhea" id="RHEA-COMP:10731"/>
        <dbReference type="ChEBI" id="CHEBI:15378"/>
        <dbReference type="ChEBI" id="CHEBI:29969"/>
        <dbReference type="ChEBI" id="CHEBI:57287"/>
        <dbReference type="ChEBI" id="CHEBI:57288"/>
        <dbReference type="ChEBI" id="CHEBI:61930"/>
        <dbReference type="EC" id="2.3.1.48"/>
    </reaction>
</comment>
<dbReference type="GO" id="GO:0005737">
    <property type="term" value="C:cytoplasm"/>
    <property type="evidence" value="ECO:0007669"/>
    <property type="project" value="UniProtKB-SubCell"/>
</dbReference>
<dbReference type="Proteomes" id="UP001370490">
    <property type="component" value="Unassembled WGS sequence"/>
</dbReference>
<dbReference type="InterPro" id="IPR017380">
    <property type="entry name" value="Hist_AcTrfase_B-typ_cat-su"/>
</dbReference>
<dbReference type="GO" id="GO:0004402">
    <property type="term" value="F:histone acetyltransferase activity"/>
    <property type="evidence" value="ECO:0007669"/>
    <property type="project" value="InterPro"/>
</dbReference>
<dbReference type="Pfam" id="PF10394">
    <property type="entry name" value="Hat1_N"/>
    <property type="match status" value="1"/>
</dbReference>
<evidence type="ECO:0000256" key="2">
    <source>
        <dbReference type="ARBA" id="ARBA00004496"/>
    </source>
</evidence>
<dbReference type="FunFam" id="3.40.630.30:FF:000077">
    <property type="entry name" value="Histone acetyltransferase type B catalytic subunit"/>
    <property type="match status" value="1"/>
</dbReference>
<protein>
    <recommendedName>
        <fullName evidence="4">histone acetyltransferase</fullName>
        <ecNumber evidence="4">2.3.1.48</ecNumber>
    </recommendedName>
</protein>
<dbReference type="Gene3D" id="3.40.630.30">
    <property type="match status" value="1"/>
</dbReference>
<organism evidence="11 12">
    <name type="scientific">Dillenia turbinata</name>
    <dbReference type="NCBI Taxonomy" id="194707"/>
    <lineage>
        <taxon>Eukaryota</taxon>
        <taxon>Viridiplantae</taxon>
        <taxon>Streptophyta</taxon>
        <taxon>Embryophyta</taxon>
        <taxon>Tracheophyta</taxon>
        <taxon>Spermatophyta</taxon>
        <taxon>Magnoliopsida</taxon>
        <taxon>eudicotyledons</taxon>
        <taxon>Gunneridae</taxon>
        <taxon>Pentapetalae</taxon>
        <taxon>Dilleniales</taxon>
        <taxon>Dilleniaceae</taxon>
        <taxon>Dillenia</taxon>
    </lineage>
</organism>
<dbReference type="SUPFAM" id="SSF55729">
    <property type="entry name" value="Acyl-CoA N-acyltransferases (Nat)"/>
    <property type="match status" value="2"/>
</dbReference>
<keyword evidence="5" id="KW-0963">Cytoplasm</keyword>
<keyword evidence="6 11" id="KW-0808">Transferase</keyword>
<dbReference type="InterPro" id="IPR037113">
    <property type="entry name" value="Hat1_N_sf"/>
</dbReference>
<reference evidence="11 12" key="1">
    <citation type="submission" date="2023-12" db="EMBL/GenBank/DDBJ databases">
        <title>A high-quality genome assembly for Dillenia turbinata (Dilleniales).</title>
        <authorList>
            <person name="Chanderbali A."/>
        </authorList>
    </citation>
    <scope>NUCLEOTIDE SEQUENCE [LARGE SCALE GENOMIC DNA]</scope>
    <source>
        <strain evidence="11">LSX21</strain>
        <tissue evidence="11">Leaf</tissue>
    </source>
</reference>
<dbReference type="PANTHER" id="PTHR12046">
    <property type="entry name" value="HISTONE ACETYLTRANSFERASE TYPE B CATALYTIC SUBUNIT"/>
    <property type="match status" value="1"/>
</dbReference>
<sequence length="514" mass="58136">MGQKKQGSDSDQITEPKKRRRVGFAVPCWADCFSSCSYGFDVDASVEANHCIKIYLVSSKEEVDAPNTNTCVIDPVDLNQFFGEDGKIYGYQGLKITVWISSISFHVYADITFESTSDGGKGITNLKPGLQDIFAENLVDSKDDFLQTFSTESQCIKYGFLIIHANATLKSSHIFQLIIEGALAVDRSIISKGEIMHQKPFHGQISNLDKPLEGETSELQVARLVVSNMSVGHLYSRLVPLVLLLVDGSTPIDVTDPKWELYVVTEKQNDQQGDSQCRLLGFTAIYRFYHYPDTSRMRLGQILVLPPYQHKGFGRYLLEVLNTVAIAEDVYDLTMEEPLDYLQQVRTCIDILRLLEFSPIEDAVKSAITCLKQGKLSKKVQPPRLAPPSTAVENVRKSLKINKKQFLQCWEILIYLGLNPTDKYMENFTEFISNRMKAEFLGRDSENAGKRVIDVRSDYNSEMSFVLFKTQSNEGRSIELNGSETNQEDQLRQLVDERIKEIKLIAEKVSLQRA</sequence>
<evidence type="ECO:0000256" key="9">
    <source>
        <dbReference type="ARBA" id="ARBA00048017"/>
    </source>
</evidence>
<gene>
    <name evidence="11" type="ORF">RJ641_025968</name>
</gene>
<evidence type="ECO:0000259" key="10">
    <source>
        <dbReference type="Pfam" id="PF10394"/>
    </source>
</evidence>
<keyword evidence="7" id="KW-0539">Nucleus</keyword>
<evidence type="ECO:0000256" key="8">
    <source>
        <dbReference type="ARBA" id="ARBA00023315"/>
    </source>
</evidence>
<comment type="subcellular location">
    <subcellularLocation>
        <location evidence="2">Cytoplasm</location>
    </subcellularLocation>
    <subcellularLocation>
        <location evidence="1">Nucleus</location>
    </subcellularLocation>
</comment>
<name>A0AAN8ZP22_9MAGN</name>
<dbReference type="EC" id="2.3.1.48" evidence="4"/>
<dbReference type="GO" id="GO:0000781">
    <property type="term" value="C:chromosome, telomeric region"/>
    <property type="evidence" value="ECO:0007669"/>
    <property type="project" value="GOC"/>
</dbReference>
<feature type="domain" description="Histone acetyl transferase HAT1 N-terminal" evidence="10">
    <location>
        <begin position="45"/>
        <end position="247"/>
    </location>
</feature>
<evidence type="ECO:0000256" key="6">
    <source>
        <dbReference type="ARBA" id="ARBA00022679"/>
    </source>
</evidence>
<dbReference type="InterPro" id="IPR016181">
    <property type="entry name" value="Acyl_CoA_acyltransferase"/>
</dbReference>
<dbReference type="Gene3D" id="3.90.360.10">
    <property type="entry name" value="Histone acetyl transferase 1 (HAT1), N-terminal domain"/>
    <property type="match status" value="1"/>
</dbReference>
<keyword evidence="12" id="KW-1185">Reference proteome</keyword>
<evidence type="ECO:0000256" key="3">
    <source>
        <dbReference type="ARBA" id="ARBA00010543"/>
    </source>
</evidence>
<dbReference type="FunFam" id="3.90.360.10:FF:000002">
    <property type="entry name" value="Histone acetyltransferase type B catalytic subunit"/>
    <property type="match status" value="1"/>
</dbReference>